<dbReference type="InterPro" id="IPR036638">
    <property type="entry name" value="HLH_DNA-bd_sf"/>
</dbReference>
<protein>
    <submittedName>
        <fullName evidence="8">Max-like protein X</fullName>
    </submittedName>
</protein>
<dbReference type="InterPro" id="IPR052207">
    <property type="entry name" value="Max-like/E-box_TFs"/>
</dbReference>
<dbReference type="AlphaFoldDB" id="A0A3R7D983"/>
<evidence type="ECO:0000256" key="6">
    <source>
        <dbReference type="SAM" id="Coils"/>
    </source>
</evidence>
<evidence type="ECO:0000256" key="3">
    <source>
        <dbReference type="ARBA" id="ARBA00023125"/>
    </source>
</evidence>
<organism evidence="8 9">
    <name type="scientific">Clonorchis sinensis</name>
    <name type="common">Chinese liver fluke</name>
    <dbReference type="NCBI Taxonomy" id="79923"/>
    <lineage>
        <taxon>Eukaryota</taxon>
        <taxon>Metazoa</taxon>
        <taxon>Spiralia</taxon>
        <taxon>Lophotrochozoa</taxon>
        <taxon>Platyhelminthes</taxon>
        <taxon>Trematoda</taxon>
        <taxon>Digenea</taxon>
        <taxon>Opisthorchiida</taxon>
        <taxon>Opisthorchiata</taxon>
        <taxon>Opisthorchiidae</taxon>
        <taxon>Clonorchis</taxon>
    </lineage>
</organism>
<dbReference type="InParanoid" id="A0A3R7D983"/>
<dbReference type="SUPFAM" id="SSF47459">
    <property type="entry name" value="HLH, helix-loop-helix DNA-binding domain"/>
    <property type="match status" value="1"/>
</dbReference>
<proteinExistence type="predicted"/>
<sequence>MQTILNNLNNSASRFGMRFTPAKCKVLLQDWVGPNPSLMLAGEPIEVVDKFVYLGSCISPGGLAKDDIFIRIEKARAAFVNLRHLWRRRDISLSVKGRVYNAEAIVHHCPYEIAQRLERERTDRKVRGSNPASASRLPLSRLGQPGSIPALVLPSGGMAARHRKGATAERLSIHTKSNPCRPPNRVSATLRLPTCHTSMPSESRARVRAACFVCFRMRTLKAARYTGRRGLKFHGCTWAEIQSVHPHLDRIRVLNQSLWLKSLTARQLCLTANANVLPSLRNKPPHVPTRDLEDQETVFRNIGGEMAQWLGRELTDRKVHGSNPTSASLLLSRSGQLGSIPALVLPSGGMATRHRKGVATERLSHPVEGSITFSSGIDTINESDIDDEIFLGNEPSIVLERRRRSHTAAEQRRRNAIKKGYEELRELVYPKNSGSSSTNRISKTCILNKTVSEIEKHNKELEQKQTDIERLEKSVATLKILNSFYEERAKGTIPQNAPAEPVSDELKFHIFKLFSDSLFASFDSRVSLAPFSEFADCILRWLEDTCDQRFLSKLMDSVVSSTLLVSGDQSVLPRAMSGNFCPNPSDLSPNQGSTGFPTNSPDNVPFKDSPHPSEWIQSDAVSNNAVIPIVPDTDYPVKPTPLSSTTYEQHQPFTNNPEIVPNTSGFASTHDHPPATTPTKFNGYKRNSLPHDLTVVFRAQASKPVESVASSSKRDFDFPVPHSTLAAASRGIRPSGTFAPKFPSLVSTQPSGSTAMSSSFGLTTSAAQYKPFF</sequence>
<evidence type="ECO:0000256" key="7">
    <source>
        <dbReference type="SAM" id="MobiDB-lite"/>
    </source>
</evidence>
<accession>A0A3R7D983</accession>
<dbReference type="OrthoDB" id="5778525at2759"/>
<dbReference type="SMART" id="SM00353">
    <property type="entry name" value="HLH"/>
    <property type="match status" value="1"/>
</dbReference>
<dbReference type="GO" id="GO:0005634">
    <property type="term" value="C:nucleus"/>
    <property type="evidence" value="ECO:0007669"/>
    <property type="project" value="UniProtKB-SubCell"/>
</dbReference>
<comment type="subcellular location">
    <subcellularLocation>
        <location evidence="1">Nucleus</location>
    </subcellularLocation>
</comment>
<name>A0A3R7D983_CLOSI</name>
<dbReference type="GO" id="GO:0000981">
    <property type="term" value="F:DNA-binding transcription factor activity, RNA polymerase II-specific"/>
    <property type="evidence" value="ECO:0007669"/>
    <property type="project" value="TreeGrafter"/>
</dbReference>
<keyword evidence="3" id="KW-0238">DNA-binding</keyword>
<reference evidence="8 9" key="1">
    <citation type="journal article" date="2018" name="Biotechnol. Adv.">
        <title>Improved genomic resources and new bioinformatic workflow for the carcinogenic parasite Clonorchis sinensis: Biotechnological implications.</title>
        <authorList>
            <person name="Wang D."/>
            <person name="Korhonen P.K."/>
            <person name="Gasser R.B."/>
            <person name="Young N.D."/>
        </authorList>
    </citation>
    <scope>NUCLEOTIDE SEQUENCE [LARGE SCALE GENOMIC DNA]</scope>
    <source>
        <strain evidence="8">Cs-k2</strain>
    </source>
</reference>
<comment type="caution">
    <text evidence="8">The sequence shown here is derived from an EMBL/GenBank/DDBJ whole genome shotgun (WGS) entry which is preliminary data.</text>
</comment>
<dbReference type="InterPro" id="IPR011598">
    <property type="entry name" value="bHLH_dom"/>
</dbReference>
<keyword evidence="9" id="KW-1185">Reference proteome</keyword>
<dbReference type="EMBL" id="NIRI02000042">
    <property type="protein sequence ID" value="KAG5451029.1"/>
    <property type="molecule type" value="Genomic_DNA"/>
</dbReference>
<dbReference type="Gene3D" id="4.10.280.10">
    <property type="entry name" value="Helix-loop-helix DNA-binding domain"/>
    <property type="match status" value="1"/>
</dbReference>
<dbReference type="STRING" id="79923.A0A3R7D983"/>
<dbReference type="PANTHER" id="PTHR15741:SF25">
    <property type="entry name" value="MAX-LIKE PROTEIN X"/>
    <property type="match status" value="1"/>
</dbReference>
<feature type="region of interest" description="Disordered" evidence="7">
    <location>
        <begin position="576"/>
        <end position="613"/>
    </location>
</feature>
<keyword evidence="4" id="KW-0804">Transcription</keyword>
<evidence type="ECO:0000313" key="8">
    <source>
        <dbReference type="EMBL" id="KAG5451029.1"/>
    </source>
</evidence>
<gene>
    <name evidence="8" type="ORF">CSKR_105621</name>
</gene>
<keyword evidence="6" id="KW-0175">Coiled coil</keyword>
<keyword evidence="2" id="KW-0805">Transcription regulation</keyword>
<keyword evidence="5" id="KW-0539">Nucleus</keyword>
<dbReference type="Proteomes" id="UP000286415">
    <property type="component" value="Unassembled WGS sequence"/>
</dbReference>
<evidence type="ECO:0000313" key="9">
    <source>
        <dbReference type="Proteomes" id="UP000286415"/>
    </source>
</evidence>
<dbReference type="Pfam" id="PF00010">
    <property type="entry name" value="HLH"/>
    <property type="match status" value="1"/>
</dbReference>
<evidence type="ECO:0000256" key="5">
    <source>
        <dbReference type="ARBA" id="ARBA00023242"/>
    </source>
</evidence>
<feature type="compositionally biased region" description="Polar residues" evidence="7">
    <location>
        <begin position="580"/>
        <end position="602"/>
    </location>
</feature>
<feature type="coiled-coil region" evidence="6">
    <location>
        <begin position="447"/>
        <end position="488"/>
    </location>
</feature>
<dbReference type="PANTHER" id="PTHR15741">
    <property type="entry name" value="BASIC HELIX-LOOP-HELIX ZIP TRANSCRIPTION FACTOR"/>
    <property type="match status" value="1"/>
</dbReference>
<evidence type="ECO:0000256" key="2">
    <source>
        <dbReference type="ARBA" id="ARBA00023015"/>
    </source>
</evidence>
<dbReference type="PROSITE" id="PS50888">
    <property type="entry name" value="BHLH"/>
    <property type="match status" value="1"/>
</dbReference>
<dbReference type="GO" id="GO:0046983">
    <property type="term" value="F:protein dimerization activity"/>
    <property type="evidence" value="ECO:0007669"/>
    <property type="project" value="InterPro"/>
</dbReference>
<evidence type="ECO:0000256" key="4">
    <source>
        <dbReference type="ARBA" id="ARBA00023163"/>
    </source>
</evidence>
<reference evidence="8 9" key="2">
    <citation type="journal article" date="2021" name="Genomics">
        <title>High-quality reference genome for Clonorchis sinensis.</title>
        <authorList>
            <person name="Young N.D."/>
            <person name="Stroehlein A.J."/>
            <person name="Kinkar L."/>
            <person name="Wang T."/>
            <person name="Sohn W.M."/>
            <person name="Chang B.C.H."/>
            <person name="Kaur P."/>
            <person name="Weisz D."/>
            <person name="Dudchenko O."/>
            <person name="Aiden E.L."/>
            <person name="Korhonen P.K."/>
            <person name="Gasser R.B."/>
        </authorList>
    </citation>
    <scope>NUCLEOTIDE SEQUENCE [LARGE SCALE GENOMIC DNA]</scope>
    <source>
        <strain evidence="8">Cs-k2</strain>
    </source>
</reference>
<evidence type="ECO:0000256" key="1">
    <source>
        <dbReference type="ARBA" id="ARBA00004123"/>
    </source>
</evidence>
<dbReference type="GO" id="GO:0000978">
    <property type="term" value="F:RNA polymerase II cis-regulatory region sequence-specific DNA binding"/>
    <property type="evidence" value="ECO:0007669"/>
    <property type="project" value="TreeGrafter"/>
</dbReference>